<dbReference type="Proteomes" id="UP001161390">
    <property type="component" value="Unassembled WGS sequence"/>
</dbReference>
<keyword evidence="3" id="KW-1185">Reference proteome</keyword>
<organism evidence="2 3">
    <name type="scientific">Algimonas porphyrae</name>
    <dbReference type="NCBI Taxonomy" id="1128113"/>
    <lineage>
        <taxon>Bacteria</taxon>
        <taxon>Pseudomonadati</taxon>
        <taxon>Pseudomonadota</taxon>
        <taxon>Alphaproteobacteria</taxon>
        <taxon>Maricaulales</taxon>
        <taxon>Robiginitomaculaceae</taxon>
        <taxon>Algimonas</taxon>
    </lineage>
</organism>
<dbReference type="RefSeq" id="WP_284370788.1">
    <property type="nucleotide sequence ID" value="NZ_BSNJ01000002.1"/>
</dbReference>
<dbReference type="SUPFAM" id="SSF51182">
    <property type="entry name" value="RmlC-like cupins"/>
    <property type="match status" value="1"/>
</dbReference>
<dbReference type="PANTHER" id="PTHR33387">
    <property type="entry name" value="RMLC-LIKE JELLY ROLL FOLD PROTEIN"/>
    <property type="match status" value="1"/>
</dbReference>
<dbReference type="CDD" id="cd06121">
    <property type="entry name" value="cupin_YML079wp"/>
    <property type="match status" value="1"/>
</dbReference>
<dbReference type="PANTHER" id="PTHR33387:SF3">
    <property type="entry name" value="DUF985 DOMAIN-CONTAINING PROTEIN"/>
    <property type="match status" value="1"/>
</dbReference>
<dbReference type="Gene3D" id="2.60.120.10">
    <property type="entry name" value="Jelly Rolls"/>
    <property type="match status" value="1"/>
</dbReference>
<evidence type="ECO:0000259" key="1">
    <source>
        <dbReference type="Pfam" id="PF06172"/>
    </source>
</evidence>
<dbReference type="Pfam" id="PF06172">
    <property type="entry name" value="Cupin_5"/>
    <property type="match status" value="1"/>
</dbReference>
<gene>
    <name evidence="2" type="ORF">GCM10007854_12780</name>
</gene>
<name>A0ABQ5UYV3_9PROT</name>
<dbReference type="InterPro" id="IPR011051">
    <property type="entry name" value="RmlC_Cupin_sf"/>
</dbReference>
<feature type="domain" description="DUF985" evidence="1">
    <location>
        <begin position="5"/>
        <end position="134"/>
    </location>
</feature>
<dbReference type="InterPro" id="IPR039935">
    <property type="entry name" value="YML079W-like"/>
</dbReference>
<proteinExistence type="predicted"/>
<dbReference type="InterPro" id="IPR009327">
    <property type="entry name" value="Cupin_DUF985"/>
</dbReference>
<dbReference type="InterPro" id="IPR014710">
    <property type="entry name" value="RmlC-like_jellyroll"/>
</dbReference>
<reference evidence="2" key="2">
    <citation type="submission" date="2023-01" db="EMBL/GenBank/DDBJ databases">
        <title>Draft genome sequence of Algimonas porphyrae strain NBRC 108216.</title>
        <authorList>
            <person name="Sun Q."/>
            <person name="Mori K."/>
        </authorList>
    </citation>
    <scope>NUCLEOTIDE SEQUENCE</scope>
    <source>
        <strain evidence="2">NBRC 108216</strain>
    </source>
</reference>
<evidence type="ECO:0000313" key="2">
    <source>
        <dbReference type="EMBL" id="GLQ20323.1"/>
    </source>
</evidence>
<accession>A0ABQ5UYV3</accession>
<comment type="caution">
    <text evidence="2">The sequence shown here is derived from an EMBL/GenBank/DDBJ whole genome shotgun (WGS) entry which is preliminary data.</text>
</comment>
<protein>
    <recommendedName>
        <fullName evidence="1">DUF985 domain-containing protein</fullName>
    </recommendedName>
</protein>
<sequence>MSDAQDLIESLALQPHPEGGFYRETYRAELTVNTPMGLRPVGTSIFYLLSGKDVSRFHRIDADEIWFHHRGGPLIIYSLDADGSIRSERLTTSHPQILIKAGVWFGAALEQPDDYCLVGCTVMPGFEFAGFELADSDQLLAGWPDAEDWIERLT</sequence>
<evidence type="ECO:0000313" key="3">
    <source>
        <dbReference type="Proteomes" id="UP001161390"/>
    </source>
</evidence>
<dbReference type="EMBL" id="BSNJ01000002">
    <property type="protein sequence ID" value="GLQ20323.1"/>
    <property type="molecule type" value="Genomic_DNA"/>
</dbReference>
<reference evidence="2" key="1">
    <citation type="journal article" date="2014" name="Int. J. Syst. Evol. Microbiol.">
        <title>Complete genome of a new Firmicutes species belonging to the dominant human colonic microbiota ('Ruminococcus bicirculans') reveals two chromosomes and a selective capacity to utilize plant glucans.</title>
        <authorList>
            <consortium name="NISC Comparative Sequencing Program"/>
            <person name="Wegmann U."/>
            <person name="Louis P."/>
            <person name="Goesmann A."/>
            <person name="Henrissat B."/>
            <person name="Duncan S.H."/>
            <person name="Flint H.J."/>
        </authorList>
    </citation>
    <scope>NUCLEOTIDE SEQUENCE</scope>
    <source>
        <strain evidence="2">NBRC 108216</strain>
    </source>
</reference>